<accession>A0ABQ7FR29</accession>
<reference evidence="2" key="1">
    <citation type="submission" date="2017-08" db="EMBL/GenBank/DDBJ databases">
        <authorList>
            <person name="Polle J.E."/>
            <person name="Barry K."/>
            <person name="Cushman J."/>
            <person name="Schmutz J."/>
            <person name="Tran D."/>
            <person name="Hathwaick L.T."/>
            <person name="Yim W.C."/>
            <person name="Jenkins J."/>
            <person name="Mckie-Krisberg Z.M."/>
            <person name="Prochnik S."/>
            <person name="Lindquist E."/>
            <person name="Dockter R.B."/>
            <person name="Adam C."/>
            <person name="Molina H."/>
            <person name="Bunkerborg J."/>
            <person name="Jin E."/>
            <person name="Buchheim M."/>
            <person name="Magnuson J."/>
        </authorList>
    </citation>
    <scope>NUCLEOTIDE SEQUENCE</scope>
    <source>
        <strain evidence="2">CCAP 19/18</strain>
    </source>
</reference>
<feature type="compositionally biased region" description="Polar residues" evidence="1">
    <location>
        <begin position="70"/>
        <end position="80"/>
    </location>
</feature>
<sequence length="80" mass="8562">MQLLPVGVVGLKWYNMHNERWLEALHEDGPGGSVTSATLPEDPSSSMYGASGMGGGYGGGRGNASRRHVQAQQMDIQFQV</sequence>
<comment type="caution">
    <text evidence="2">The sequence shown here is derived from an EMBL/GenBank/DDBJ whole genome shotgun (WGS) entry which is preliminary data.</text>
</comment>
<dbReference type="Proteomes" id="UP000815325">
    <property type="component" value="Unassembled WGS sequence"/>
</dbReference>
<keyword evidence="3" id="KW-1185">Reference proteome</keyword>
<protein>
    <recommendedName>
        <fullName evidence="4">Encoded protein</fullName>
    </recommendedName>
</protein>
<evidence type="ECO:0008006" key="4">
    <source>
        <dbReference type="Google" id="ProtNLM"/>
    </source>
</evidence>
<feature type="region of interest" description="Disordered" evidence="1">
    <location>
        <begin position="26"/>
        <end position="80"/>
    </location>
</feature>
<name>A0ABQ7FR29_DUNSA</name>
<evidence type="ECO:0000313" key="2">
    <source>
        <dbReference type="EMBL" id="KAF5825225.1"/>
    </source>
</evidence>
<dbReference type="EMBL" id="MU074689">
    <property type="protein sequence ID" value="KAF5825225.1"/>
    <property type="molecule type" value="Genomic_DNA"/>
</dbReference>
<feature type="compositionally biased region" description="Gly residues" evidence="1">
    <location>
        <begin position="51"/>
        <end position="62"/>
    </location>
</feature>
<proteinExistence type="predicted"/>
<gene>
    <name evidence="2" type="ORF">DUNSADRAFT_13396</name>
</gene>
<organism evidence="2 3">
    <name type="scientific">Dunaliella salina</name>
    <name type="common">Green alga</name>
    <name type="synonym">Protococcus salinus</name>
    <dbReference type="NCBI Taxonomy" id="3046"/>
    <lineage>
        <taxon>Eukaryota</taxon>
        <taxon>Viridiplantae</taxon>
        <taxon>Chlorophyta</taxon>
        <taxon>core chlorophytes</taxon>
        <taxon>Chlorophyceae</taxon>
        <taxon>CS clade</taxon>
        <taxon>Chlamydomonadales</taxon>
        <taxon>Dunaliellaceae</taxon>
        <taxon>Dunaliella</taxon>
    </lineage>
</organism>
<feature type="non-terminal residue" evidence="2">
    <location>
        <position position="80"/>
    </location>
</feature>
<evidence type="ECO:0000256" key="1">
    <source>
        <dbReference type="SAM" id="MobiDB-lite"/>
    </source>
</evidence>
<evidence type="ECO:0000313" key="3">
    <source>
        <dbReference type="Proteomes" id="UP000815325"/>
    </source>
</evidence>